<protein>
    <submittedName>
        <fullName evidence="1">Uncharacterized protein</fullName>
    </submittedName>
</protein>
<name>A0AAV6ZRR3_ENGPU</name>
<dbReference type="AlphaFoldDB" id="A0AAV6ZRR3"/>
<proteinExistence type="predicted"/>
<evidence type="ECO:0000313" key="1">
    <source>
        <dbReference type="EMBL" id="KAG8550803.1"/>
    </source>
</evidence>
<gene>
    <name evidence="1" type="ORF">GDO81_019970</name>
</gene>
<reference evidence="1" key="1">
    <citation type="thesis" date="2020" institute="ProQuest LLC" country="789 East Eisenhower Parkway, Ann Arbor, MI, USA">
        <title>Comparative Genomics and Chromosome Evolution.</title>
        <authorList>
            <person name="Mudd A.B."/>
        </authorList>
    </citation>
    <scope>NUCLEOTIDE SEQUENCE</scope>
    <source>
        <strain evidence="1">237g6f4</strain>
        <tissue evidence="1">Blood</tissue>
    </source>
</reference>
<organism evidence="1 2">
    <name type="scientific">Engystomops pustulosus</name>
    <name type="common">Tungara frog</name>
    <name type="synonym">Physalaemus pustulosus</name>
    <dbReference type="NCBI Taxonomy" id="76066"/>
    <lineage>
        <taxon>Eukaryota</taxon>
        <taxon>Metazoa</taxon>
        <taxon>Chordata</taxon>
        <taxon>Craniata</taxon>
        <taxon>Vertebrata</taxon>
        <taxon>Euteleostomi</taxon>
        <taxon>Amphibia</taxon>
        <taxon>Batrachia</taxon>
        <taxon>Anura</taxon>
        <taxon>Neobatrachia</taxon>
        <taxon>Hyloidea</taxon>
        <taxon>Leptodactylidae</taxon>
        <taxon>Leiuperinae</taxon>
        <taxon>Engystomops</taxon>
    </lineage>
</organism>
<keyword evidence="2" id="KW-1185">Reference proteome</keyword>
<dbReference type="EMBL" id="WNYA01000024">
    <property type="protein sequence ID" value="KAG8550803.1"/>
    <property type="molecule type" value="Genomic_DNA"/>
</dbReference>
<sequence>MCISHSVDFSCCRTSGMLGNAVEGVCSICDGFMYMCAHCMQRKASSAHRRWVCVGLVAGHRRPICSADAELQHSPFRSHL</sequence>
<evidence type="ECO:0000313" key="2">
    <source>
        <dbReference type="Proteomes" id="UP000824782"/>
    </source>
</evidence>
<comment type="caution">
    <text evidence="1">The sequence shown here is derived from an EMBL/GenBank/DDBJ whole genome shotgun (WGS) entry which is preliminary data.</text>
</comment>
<accession>A0AAV6ZRR3</accession>
<dbReference type="Proteomes" id="UP000824782">
    <property type="component" value="Unassembled WGS sequence"/>
</dbReference>